<keyword evidence="1" id="KW-0472">Membrane</keyword>
<dbReference type="Proteomes" id="UP000078546">
    <property type="component" value="Unassembled WGS sequence"/>
</dbReference>
<reference evidence="3" key="1">
    <citation type="submission" date="2016-05" db="EMBL/GenBank/DDBJ databases">
        <authorList>
            <person name="Lavstsen T."/>
            <person name="Jespersen J.S."/>
        </authorList>
    </citation>
    <scope>NUCLEOTIDE SEQUENCE [LARGE SCALE GENOMIC DNA]</scope>
</reference>
<sequence length="667" mass="79794">MPENSVDNTLELLKESSNLFKFYEKFSDVIGDIYGTYEKCGKTNNSKGPQKCEVDENIKKKWNEKYPEIQYPITKNCEYCDYLIYFIYGKTKECKSDRFCISWLYSNFEKFWNDILLCKKVENNGCNRKFVKEFDIEVLKIKKQLYDFLESLNDIKNIFKGQVPQKNLFCNYVNNIFDIYHLIHDEDGKHKLNKYTNELKLFEEKFQGNNMLSELKKECNNLDLSKKLYIEKINVEPLSEDADKNFRPLTVNISEYTEKAPTFMEDILGETPSYKLYKEFDLEKEDVSFKNYCDIFDKLKETYQDESKKLCKRIVRNVQKLDTLNIKKKEEERCLHYKNWVYHRIWKMFSDNGNYDDSRNVIKNFMDLQNNIVNDLKKEICHYYFSIYDFTELNTKKEEKDLHDYFENYSIIENNISSNTIDKEKYIKYLEYIIRLYKRRKEYWDCCDKWFGVDPLCRHYFKCDEQYDPHDLVAILNGINKEDIKKKYKNGPVVLIGDEKPPENTNENDLMRIGYGRCAKVYDPENPKNVFGLRCDYKASYEHYRNFVSELPTGKKNFTERSTLGTESLPPSINISGDTEKPIETETNPVYFKIATSSGLVLGIFSIFFLYYKFTPFGLLFSKRGRKQNRFEDDFHEEFMHQLSPHTSEYADIIPHNRRIQLAYQRA</sequence>
<name>A0A1A8X465_PLAOA</name>
<evidence type="ECO:0000256" key="1">
    <source>
        <dbReference type="SAM" id="Phobius"/>
    </source>
</evidence>
<keyword evidence="1" id="KW-1133">Transmembrane helix</keyword>
<accession>A0A1A8X465</accession>
<keyword evidence="1" id="KW-0812">Transmembrane</keyword>
<gene>
    <name evidence="3" type="ORF">POVCU1_056970</name>
    <name evidence="2" type="ORF">POVCU2_0013110</name>
</gene>
<evidence type="ECO:0000313" key="2">
    <source>
        <dbReference type="EMBL" id="SBS81974.1"/>
    </source>
</evidence>
<reference evidence="4 5" key="2">
    <citation type="submission" date="2016-05" db="EMBL/GenBank/DDBJ databases">
        <authorList>
            <person name="Naeem Raeece"/>
        </authorList>
    </citation>
    <scope>NUCLEOTIDE SEQUENCE [LARGE SCALE GENOMIC DNA]</scope>
</reference>
<dbReference type="AlphaFoldDB" id="A0A1A8X465"/>
<dbReference type="EMBL" id="FLQU01000196">
    <property type="protein sequence ID" value="SBS81974.1"/>
    <property type="molecule type" value="Genomic_DNA"/>
</dbReference>
<dbReference type="Pfam" id="PF05795">
    <property type="entry name" value="Plasmodium_Vir"/>
    <property type="match status" value="1"/>
</dbReference>
<evidence type="ECO:0000313" key="5">
    <source>
        <dbReference type="Proteomes" id="UP000078560"/>
    </source>
</evidence>
<organism evidence="3 4">
    <name type="scientific">Plasmodium ovale curtisi</name>
    <dbReference type="NCBI Taxonomy" id="864141"/>
    <lineage>
        <taxon>Eukaryota</taxon>
        <taxon>Sar</taxon>
        <taxon>Alveolata</taxon>
        <taxon>Apicomplexa</taxon>
        <taxon>Aconoidasida</taxon>
        <taxon>Haemosporida</taxon>
        <taxon>Plasmodiidae</taxon>
        <taxon>Plasmodium</taxon>
        <taxon>Plasmodium (Plasmodium)</taxon>
    </lineage>
</organism>
<evidence type="ECO:0000313" key="4">
    <source>
        <dbReference type="Proteomes" id="UP000078546"/>
    </source>
</evidence>
<protein>
    <submittedName>
        <fullName evidence="3">PIR Superfamily Protein</fullName>
    </submittedName>
</protein>
<dbReference type="Proteomes" id="UP000078560">
    <property type="component" value="Unassembled WGS sequence"/>
</dbReference>
<dbReference type="VEuPathDB" id="PlasmoDB:PocGH01_00215400"/>
<feature type="transmembrane region" description="Helical" evidence="1">
    <location>
        <begin position="600"/>
        <end position="621"/>
    </location>
</feature>
<dbReference type="EMBL" id="FLQV01001665">
    <property type="protein sequence ID" value="SBT00032.1"/>
    <property type="molecule type" value="Genomic_DNA"/>
</dbReference>
<evidence type="ECO:0000313" key="3">
    <source>
        <dbReference type="EMBL" id="SBT00032.1"/>
    </source>
</evidence>
<dbReference type="InterPro" id="IPR008780">
    <property type="entry name" value="Plasmodium_Vir"/>
</dbReference>
<proteinExistence type="predicted"/>